<feature type="region of interest" description="Disordered" evidence="1">
    <location>
        <begin position="114"/>
        <end position="156"/>
    </location>
</feature>
<evidence type="ECO:0000313" key="4">
    <source>
        <dbReference type="WBParaSite" id="HPBE_0001749001-mRNA-1"/>
    </source>
</evidence>
<gene>
    <name evidence="2" type="ORF">HPBE_LOCUS17489</name>
</gene>
<feature type="region of interest" description="Disordered" evidence="1">
    <location>
        <begin position="1"/>
        <end position="33"/>
    </location>
</feature>
<sequence>MPLPASPNLLTNRITEDAPAPTVHTHVPPLAPPRTRVHSITPAADVAQHKPCAELPGLQATPDELSAASVPPAASLPPSSPPQSVALEAPSPRVLEYAIPRKVDGSVTGRLDKNGCVPCTDRGSPSSPVEQAPIAPSPSVERPAPPVVSTSTVPPPAPFVETTTRYVPAPNPLPAAPAPSPYQAPPNPPVTAAVEVAPAAIAPTVESHSEIPAAPPPTPAVSLPAAAPPPLSEFSAAPSVSASVSSVATESVSYRGGGQPSVGSSSGSNAYLETDNTVTVPPPAQLAPAAPSAPEAPAFVQQPGDNSAESSYRNLDEDHVEPDAAHVPVPVPASTYREVESSGAVKASYVPSSYSGGQESAPVESYSSKSEQESHPPPAQEAAYVPPTAPVPRPAPVVSENRAPIDVPQYINASPSHGSHEQPSSTTSQKVSYVPETQPSLPDEPEEQQQSSYKAEQSSYSNLEEDHQENPAPATIIEAPNRFCDQVNPSSYNTGARIIQPYAPQPPRPQAVEAYQGFQGQPPPVQQPLLQPPAQLLQPYATYPQPQPVFQPIQQPYQGASHIAQTQQGCCGGQLLSSQGSFCMPMNFDPCQRSQPSFRQGGGCGRSLLADMYISLSACATISGLRRWQLLPDEVASMLSLHELSVLQPSGTVVLPAAAAALLQRAESGLLSVSPPKLLLQPKSVVGTLS</sequence>
<dbReference type="AlphaFoldDB" id="A0A183G6Y2"/>
<name>A0A183G6Y2_HELPZ</name>
<dbReference type="PRINTS" id="PR01217">
    <property type="entry name" value="PRICHEXTENSN"/>
</dbReference>
<feature type="compositionally biased region" description="Polar residues" evidence="1">
    <location>
        <begin position="269"/>
        <end position="279"/>
    </location>
</feature>
<dbReference type="EMBL" id="UZAH01030045">
    <property type="protein sequence ID" value="VDP09014.1"/>
    <property type="molecule type" value="Genomic_DNA"/>
</dbReference>
<dbReference type="Proteomes" id="UP000050761">
    <property type="component" value="Unassembled WGS sequence"/>
</dbReference>
<feature type="region of interest" description="Disordered" evidence="1">
    <location>
        <begin position="64"/>
        <end position="87"/>
    </location>
</feature>
<dbReference type="WBParaSite" id="HPBE_0001749001-mRNA-1">
    <property type="protein sequence ID" value="HPBE_0001749001-mRNA-1"/>
    <property type="gene ID" value="HPBE_0001749001"/>
</dbReference>
<accession>A0A3P8BT85</accession>
<feature type="compositionally biased region" description="Polar residues" evidence="1">
    <location>
        <begin position="448"/>
        <end position="462"/>
    </location>
</feature>
<feature type="region of interest" description="Disordered" evidence="1">
    <location>
        <begin position="340"/>
        <end position="469"/>
    </location>
</feature>
<accession>A0A183G6Y2</accession>
<feature type="region of interest" description="Disordered" evidence="1">
    <location>
        <begin position="252"/>
        <end position="312"/>
    </location>
</feature>
<evidence type="ECO:0000313" key="3">
    <source>
        <dbReference type="Proteomes" id="UP000050761"/>
    </source>
</evidence>
<keyword evidence="3" id="KW-1185">Reference proteome</keyword>
<feature type="compositionally biased region" description="Polar residues" evidence="1">
    <location>
        <begin position="303"/>
        <end position="312"/>
    </location>
</feature>
<evidence type="ECO:0000256" key="1">
    <source>
        <dbReference type="SAM" id="MobiDB-lite"/>
    </source>
</evidence>
<reference evidence="4" key="2">
    <citation type="submission" date="2019-09" db="UniProtKB">
        <authorList>
            <consortium name="WormBaseParasite"/>
        </authorList>
    </citation>
    <scope>IDENTIFICATION</scope>
</reference>
<organism evidence="3 4">
    <name type="scientific">Heligmosomoides polygyrus</name>
    <name type="common">Parasitic roundworm</name>
    <dbReference type="NCBI Taxonomy" id="6339"/>
    <lineage>
        <taxon>Eukaryota</taxon>
        <taxon>Metazoa</taxon>
        <taxon>Ecdysozoa</taxon>
        <taxon>Nematoda</taxon>
        <taxon>Chromadorea</taxon>
        <taxon>Rhabditida</taxon>
        <taxon>Rhabditina</taxon>
        <taxon>Rhabditomorpha</taxon>
        <taxon>Strongyloidea</taxon>
        <taxon>Heligmosomidae</taxon>
        <taxon>Heligmosomoides</taxon>
    </lineage>
</organism>
<evidence type="ECO:0000313" key="2">
    <source>
        <dbReference type="EMBL" id="VDP09014.1"/>
    </source>
</evidence>
<proteinExistence type="predicted"/>
<feature type="compositionally biased region" description="Polar residues" evidence="1">
    <location>
        <begin position="411"/>
        <end position="440"/>
    </location>
</feature>
<reference evidence="2 3" key="1">
    <citation type="submission" date="2018-11" db="EMBL/GenBank/DDBJ databases">
        <authorList>
            <consortium name="Pathogen Informatics"/>
        </authorList>
    </citation>
    <scope>NUCLEOTIDE SEQUENCE [LARGE SCALE GENOMIC DNA]</scope>
</reference>
<feature type="compositionally biased region" description="Low complexity" evidence="1">
    <location>
        <begin position="286"/>
        <end position="298"/>
    </location>
</feature>
<protein>
    <submittedName>
        <fullName evidence="4">Protein transport protein sec16</fullName>
    </submittedName>
</protein>